<gene>
    <name evidence="1" type="ORF">JTE90_013855</name>
</gene>
<keyword evidence="2" id="KW-1185">Reference proteome</keyword>
<reference evidence="1 2" key="1">
    <citation type="journal article" date="2022" name="Nat. Ecol. Evol.">
        <title>A masculinizing supergene underlies an exaggerated male reproductive morph in a spider.</title>
        <authorList>
            <person name="Hendrickx F."/>
            <person name="De Corte Z."/>
            <person name="Sonet G."/>
            <person name="Van Belleghem S.M."/>
            <person name="Kostlbacher S."/>
            <person name="Vangestel C."/>
        </authorList>
    </citation>
    <scope>NUCLEOTIDE SEQUENCE [LARGE SCALE GENOMIC DNA]</scope>
    <source>
        <strain evidence="1">W744_W776</strain>
    </source>
</reference>
<evidence type="ECO:0000313" key="1">
    <source>
        <dbReference type="EMBL" id="KAG8193095.1"/>
    </source>
</evidence>
<feature type="non-terminal residue" evidence="1">
    <location>
        <position position="1"/>
    </location>
</feature>
<accession>A0AAV6V8N5</accession>
<name>A0AAV6V8N5_9ARAC</name>
<protein>
    <submittedName>
        <fullName evidence="1">Uncharacterized protein</fullName>
    </submittedName>
</protein>
<organism evidence="1 2">
    <name type="scientific">Oedothorax gibbosus</name>
    <dbReference type="NCBI Taxonomy" id="931172"/>
    <lineage>
        <taxon>Eukaryota</taxon>
        <taxon>Metazoa</taxon>
        <taxon>Ecdysozoa</taxon>
        <taxon>Arthropoda</taxon>
        <taxon>Chelicerata</taxon>
        <taxon>Arachnida</taxon>
        <taxon>Araneae</taxon>
        <taxon>Araneomorphae</taxon>
        <taxon>Entelegynae</taxon>
        <taxon>Araneoidea</taxon>
        <taxon>Linyphiidae</taxon>
        <taxon>Erigoninae</taxon>
        <taxon>Oedothorax</taxon>
    </lineage>
</organism>
<dbReference type="EMBL" id="JAFNEN010000130">
    <property type="protein sequence ID" value="KAG8193095.1"/>
    <property type="molecule type" value="Genomic_DNA"/>
</dbReference>
<dbReference type="AlphaFoldDB" id="A0AAV6V8N5"/>
<comment type="caution">
    <text evidence="1">The sequence shown here is derived from an EMBL/GenBank/DDBJ whole genome shotgun (WGS) entry which is preliminary data.</text>
</comment>
<evidence type="ECO:0000313" key="2">
    <source>
        <dbReference type="Proteomes" id="UP000827092"/>
    </source>
</evidence>
<proteinExistence type="predicted"/>
<sequence length="63" mass="6765">SESPVPLKTSPIFITILETEASLDSVGVSKSIRIDSFIGGRPLSGSGEYDMSADHRVDEDIKL</sequence>
<dbReference type="Proteomes" id="UP000827092">
    <property type="component" value="Unassembled WGS sequence"/>
</dbReference>